<accession>A0ABQ7C5U6</accession>
<dbReference type="EMBL" id="QGKV02000832">
    <property type="protein sequence ID" value="KAF3547051.1"/>
    <property type="molecule type" value="Genomic_DNA"/>
</dbReference>
<organism evidence="2 3">
    <name type="scientific">Brassica cretica</name>
    <name type="common">Mustard</name>
    <dbReference type="NCBI Taxonomy" id="69181"/>
    <lineage>
        <taxon>Eukaryota</taxon>
        <taxon>Viridiplantae</taxon>
        <taxon>Streptophyta</taxon>
        <taxon>Embryophyta</taxon>
        <taxon>Tracheophyta</taxon>
        <taxon>Spermatophyta</taxon>
        <taxon>Magnoliopsida</taxon>
        <taxon>eudicotyledons</taxon>
        <taxon>Gunneridae</taxon>
        <taxon>Pentapetalae</taxon>
        <taxon>rosids</taxon>
        <taxon>malvids</taxon>
        <taxon>Brassicales</taxon>
        <taxon>Brassicaceae</taxon>
        <taxon>Brassiceae</taxon>
        <taxon>Brassica</taxon>
    </lineage>
</organism>
<dbReference type="Proteomes" id="UP000266723">
    <property type="component" value="Unassembled WGS sequence"/>
</dbReference>
<keyword evidence="3" id="KW-1185">Reference proteome</keyword>
<reference evidence="2 3" key="1">
    <citation type="journal article" date="2020" name="BMC Genomics">
        <title>Intraspecific diversification of the crop wild relative Brassica cretica Lam. using demographic model selection.</title>
        <authorList>
            <person name="Kioukis A."/>
            <person name="Michalopoulou V.A."/>
            <person name="Briers L."/>
            <person name="Pirintsos S."/>
            <person name="Studholme D.J."/>
            <person name="Pavlidis P."/>
            <person name="Sarris P.F."/>
        </authorList>
    </citation>
    <scope>NUCLEOTIDE SEQUENCE [LARGE SCALE GENOMIC DNA]</scope>
    <source>
        <strain evidence="3">cv. PFS-1207/04</strain>
    </source>
</reference>
<feature type="region of interest" description="Disordered" evidence="1">
    <location>
        <begin position="89"/>
        <end position="121"/>
    </location>
</feature>
<name>A0ABQ7C5U6_BRACR</name>
<feature type="compositionally biased region" description="Basic and acidic residues" evidence="1">
    <location>
        <begin position="89"/>
        <end position="100"/>
    </location>
</feature>
<evidence type="ECO:0000313" key="3">
    <source>
        <dbReference type="Proteomes" id="UP000266723"/>
    </source>
</evidence>
<proteinExistence type="predicted"/>
<evidence type="ECO:0000313" key="2">
    <source>
        <dbReference type="EMBL" id="KAF3547051.1"/>
    </source>
</evidence>
<gene>
    <name evidence="2" type="ORF">DY000_02008456</name>
</gene>
<protein>
    <submittedName>
        <fullName evidence="2">Uncharacterized protein</fullName>
    </submittedName>
</protein>
<comment type="caution">
    <text evidence="2">The sequence shown here is derived from an EMBL/GenBank/DDBJ whole genome shotgun (WGS) entry which is preliminary data.</text>
</comment>
<sequence length="382" mass="43300">MKTIVEALRRTLKERLWTARLAEHQLGGRIAGGKYRSGNFEERGGRKIDPRRFRSSTFWKNDVSSARNFPRNFVSAEYYFEDIGSRTGIKQDGKQARRDQSTTGKPEIGRNPNFEHQNGSRKIFGIDRGSEICRKDKNQTNGPRSTRWLGVNVQNVVSTVQQAGCLQKLEVSPCMEAPDIWEDWWCHACVLAMLKDKRSTRCRRACVRSNAKRHTGCHQPEADWLLSPINTPQPQLISSHPDVSKLCLKPPREGYVQLKFNQVKISSDENQVNANSVQSTILYDCDAEALSRSVRPRQSVSSMIKWRYCPELVQFHGFRSVEVLLDTPPRSSKNCPEPKGSQVVPWVLAKSSPINQLLIGKEHCSLGKDDRIAGCWTLGPPV</sequence>
<evidence type="ECO:0000256" key="1">
    <source>
        <dbReference type="SAM" id="MobiDB-lite"/>
    </source>
</evidence>